<comment type="caution">
    <text evidence="1">The sequence shown here is derived from an EMBL/GenBank/DDBJ whole genome shotgun (WGS) entry which is preliminary data.</text>
</comment>
<dbReference type="EMBL" id="WVIC01000003">
    <property type="protein sequence ID" value="NCJ05376.1"/>
    <property type="molecule type" value="Genomic_DNA"/>
</dbReference>
<dbReference type="InterPro" id="IPR052991">
    <property type="entry name" value="Non-func_TypeII_TA_Antitoxin"/>
</dbReference>
<dbReference type="RefSeq" id="WP_161823848.1">
    <property type="nucleotide sequence ID" value="NZ_WVIC01000003.1"/>
</dbReference>
<sequence>MSKENVTFRLDSHKRQVLDAIAAGMDRDRSYILNEAIAVYLEMHQWQIDEIQQGLAEAEAGDFVSDTEAQAMFAQLTDAS</sequence>
<gene>
    <name evidence="1" type="ORF">GS597_02370</name>
</gene>
<dbReference type="CDD" id="cd22233">
    <property type="entry name" value="RHH_CopAso-like"/>
    <property type="match status" value="1"/>
</dbReference>
<dbReference type="PANTHER" id="PTHR40688:SF2">
    <property type="entry name" value="RIBBON-HELIX-HELIX PROTEIN COPG DOMAIN-CONTAINING PROTEIN"/>
    <property type="match status" value="1"/>
</dbReference>
<dbReference type="Proteomes" id="UP000607397">
    <property type="component" value="Unassembled WGS sequence"/>
</dbReference>
<dbReference type="AlphaFoldDB" id="A0A8K2ABX7"/>
<proteinExistence type="predicted"/>
<dbReference type="SUPFAM" id="SSF47598">
    <property type="entry name" value="Ribbon-helix-helix"/>
    <property type="match status" value="1"/>
</dbReference>
<organism evidence="1 2">
    <name type="scientific">Petrachloros mirabilis ULC683</name>
    <dbReference type="NCBI Taxonomy" id="2781853"/>
    <lineage>
        <taxon>Bacteria</taxon>
        <taxon>Bacillati</taxon>
        <taxon>Cyanobacteriota</taxon>
        <taxon>Cyanophyceae</taxon>
        <taxon>Synechococcales</taxon>
        <taxon>Petrachlorosaceae</taxon>
        <taxon>Petrachloros</taxon>
        <taxon>Petrachloros mirabilis</taxon>
    </lineage>
</organism>
<evidence type="ECO:0000313" key="2">
    <source>
        <dbReference type="Proteomes" id="UP000607397"/>
    </source>
</evidence>
<name>A0A8K2ABX7_9CYAN</name>
<accession>A0A8K2ABX7</accession>
<dbReference type="InterPro" id="IPR010985">
    <property type="entry name" value="Ribbon_hlx_hlx"/>
</dbReference>
<protein>
    <submittedName>
        <fullName evidence="1">CopG family transcriptional regulator</fullName>
    </submittedName>
</protein>
<evidence type="ECO:0000313" key="1">
    <source>
        <dbReference type="EMBL" id="NCJ05376.1"/>
    </source>
</evidence>
<keyword evidence="2" id="KW-1185">Reference proteome</keyword>
<reference evidence="1" key="1">
    <citation type="submission" date="2019-12" db="EMBL/GenBank/DDBJ databases">
        <title>High-Quality draft genome sequences of three cyanobacteria isolated from the limestone walls of the Old Cathedral of Coimbra.</title>
        <authorList>
            <person name="Tiago I."/>
            <person name="Soares F."/>
            <person name="Portugal A."/>
        </authorList>
    </citation>
    <scope>NUCLEOTIDE SEQUENCE [LARGE SCALE GENOMIC DNA]</scope>
    <source>
        <strain evidence="1">C</strain>
    </source>
</reference>
<dbReference type="PANTHER" id="PTHR40688">
    <property type="match status" value="1"/>
</dbReference>
<dbReference type="GO" id="GO:0006355">
    <property type="term" value="P:regulation of DNA-templated transcription"/>
    <property type="evidence" value="ECO:0007669"/>
    <property type="project" value="InterPro"/>
</dbReference>